<dbReference type="OrthoDB" id="10682645at2759"/>
<accession>A0A2A9NM22</accession>
<organism evidence="1 2">
    <name type="scientific">Amanita thiersii Skay4041</name>
    <dbReference type="NCBI Taxonomy" id="703135"/>
    <lineage>
        <taxon>Eukaryota</taxon>
        <taxon>Fungi</taxon>
        <taxon>Dikarya</taxon>
        <taxon>Basidiomycota</taxon>
        <taxon>Agaricomycotina</taxon>
        <taxon>Agaricomycetes</taxon>
        <taxon>Agaricomycetidae</taxon>
        <taxon>Agaricales</taxon>
        <taxon>Pluteineae</taxon>
        <taxon>Amanitaceae</taxon>
        <taxon>Amanita</taxon>
    </lineage>
</organism>
<dbReference type="InterPro" id="IPR032675">
    <property type="entry name" value="LRR_dom_sf"/>
</dbReference>
<keyword evidence="2" id="KW-1185">Reference proteome</keyword>
<reference evidence="1 2" key="1">
    <citation type="submission" date="2014-02" db="EMBL/GenBank/DDBJ databases">
        <title>Transposable element dynamics among asymbiotic and ectomycorrhizal Amanita fungi.</title>
        <authorList>
            <consortium name="DOE Joint Genome Institute"/>
            <person name="Hess J."/>
            <person name="Skrede I."/>
            <person name="Wolfe B."/>
            <person name="LaButti K."/>
            <person name="Ohm R.A."/>
            <person name="Grigoriev I.V."/>
            <person name="Pringle A."/>
        </authorList>
    </citation>
    <scope>NUCLEOTIDE SEQUENCE [LARGE SCALE GENOMIC DNA]</scope>
    <source>
        <strain evidence="1 2">SKay4041</strain>
    </source>
</reference>
<dbReference type="SUPFAM" id="SSF52047">
    <property type="entry name" value="RNI-like"/>
    <property type="match status" value="1"/>
</dbReference>
<sequence>MSFYTNRSRARAIDVGNIVAPVAGRLESLTLHSPITSRALRQLSDPPLRFPRLHTLYLDSKSRLDIIHTPYPSFPALSKLTLSHNKFVPHQEQFLWQNLVSLDMKSRVNAKETVDVLRTCSSLKNCRLSIDEIQGTTAHFFRGLQRKSLPCLTSFHLRFYNETDYTCFLLPFTFPRLEDLSINFCHKFVCGWPQELKEYLSQRPWPQLQSFFVPYPSRSYIDNRIAPTTPLELEPEGIEFLSKLPTLFAVNFPDQTIISDKTLLDIGTGKLLPKLERFSIYAGEIDQILTMLETRNNPQQTGHNGCSKFKAVYLRACNLSISANAHKRIAALRKENLVVTIQHQDARKDTKWEKVVCPEGIPWVNK</sequence>
<dbReference type="Proteomes" id="UP000242287">
    <property type="component" value="Unassembled WGS sequence"/>
</dbReference>
<gene>
    <name evidence="1" type="ORF">AMATHDRAFT_48757</name>
</gene>
<dbReference type="EMBL" id="KZ302031">
    <property type="protein sequence ID" value="PFH49361.1"/>
    <property type="molecule type" value="Genomic_DNA"/>
</dbReference>
<dbReference type="Gene3D" id="3.80.10.10">
    <property type="entry name" value="Ribonuclease Inhibitor"/>
    <property type="match status" value="1"/>
</dbReference>
<dbReference type="AlphaFoldDB" id="A0A2A9NM22"/>
<proteinExistence type="predicted"/>
<evidence type="ECO:0000313" key="2">
    <source>
        <dbReference type="Proteomes" id="UP000242287"/>
    </source>
</evidence>
<name>A0A2A9NM22_9AGAR</name>
<evidence type="ECO:0000313" key="1">
    <source>
        <dbReference type="EMBL" id="PFH49361.1"/>
    </source>
</evidence>
<evidence type="ECO:0008006" key="3">
    <source>
        <dbReference type="Google" id="ProtNLM"/>
    </source>
</evidence>
<protein>
    <recommendedName>
        <fullName evidence="3">F-box domain-containing protein</fullName>
    </recommendedName>
</protein>